<keyword evidence="2" id="KW-1185">Reference proteome</keyword>
<evidence type="ECO:0000313" key="2">
    <source>
        <dbReference type="Proteomes" id="UP000046392"/>
    </source>
</evidence>
<organism evidence="2 3">
    <name type="scientific">Strongyloides papillosus</name>
    <name type="common">Intestinal threadworm</name>
    <dbReference type="NCBI Taxonomy" id="174720"/>
    <lineage>
        <taxon>Eukaryota</taxon>
        <taxon>Metazoa</taxon>
        <taxon>Ecdysozoa</taxon>
        <taxon>Nematoda</taxon>
        <taxon>Chromadorea</taxon>
        <taxon>Rhabditida</taxon>
        <taxon>Tylenchina</taxon>
        <taxon>Panagrolaimomorpha</taxon>
        <taxon>Strongyloidoidea</taxon>
        <taxon>Strongyloididae</taxon>
        <taxon>Strongyloides</taxon>
    </lineage>
</organism>
<name>A0A0N5CA01_STREA</name>
<protein>
    <submittedName>
        <fullName evidence="3">HTH OST-type domain-containing protein</fullName>
    </submittedName>
</protein>
<feature type="region of interest" description="Disordered" evidence="1">
    <location>
        <begin position="546"/>
        <end position="568"/>
    </location>
</feature>
<dbReference type="WBParaSite" id="SPAL_0001472700.1">
    <property type="protein sequence ID" value="SPAL_0001472700.1"/>
    <property type="gene ID" value="SPAL_0001472700"/>
</dbReference>
<evidence type="ECO:0000256" key="1">
    <source>
        <dbReference type="SAM" id="MobiDB-lite"/>
    </source>
</evidence>
<evidence type="ECO:0000313" key="3">
    <source>
        <dbReference type="WBParaSite" id="SPAL_0001472700.1"/>
    </source>
</evidence>
<dbReference type="AlphaFoldDB" id="A0A0N5CA01"/>
<proteinExistence type="predicted"/>
<feature type="compositionally biased region" description="Low complexity" evidence="1">
    <location>
        <begin position="546"/>
        <end position="567"/>
    </location>
</feature>
<dbReference type="Proteomes" id="UP000046392">
    <property type="component" value="Unplaced"/>
</dbReference>
<sequence>MNRNVKYRSIAYGTWHIGDARKFVEEKFNGSKNKKCEKKQSSILPSKNEMILNKIDKNLLSLKISSDGGVTFKDDLRSVTPIMEISTIMNSSPSFDHYNQEDNSLTVSTTEANSFQFDSLNKRKKISINNQHSMADSGIADNSDSSPEGDWYSSSEYIQYCQKMQQTANTEDDFSFSSTITNTKKDDNNHHHCSLETIYQNSVSPSTNNIMMTKKNNNRPTITNNTHLKPLKDNSKFTIKNVPSSTIRTPITGPRQMISTNNDYNYYYQQPSSLNYCENNLICNLPKNTIHYNNYHKPYYDSKLYKMANFLPQQNNENPVNCIPFPMVNDSMYNSHGNSIILDDNTRYYNTKTLFPYDEKLNYKSNSIDKRRAKSVEIGNTYSTVLNDQGYNTMRLKNFTNQSNNIKIYNNKHESLKNWENNSLTYNNCDNKKDKTFSAIKSTKNFFQRIFTNPTSTLPRKWKKGNDKSNFKNEETIVDDWTHVNALTTMHKYGTIHRTKTDINCLLNNYDILRKQYQQNGYSSDFIYPFTIDNIYKDIKDLSIPQSSSQKSSSDSCYTSTISSNSPTHQTTNKILIGKFKVEERPLIRDERYYDKVYPSFENFKNWNEIYHYLKNELQTIKEKDHRILENLRYTEEQLNEYKKSLT</sequence>
<accession>A0A0N5CA01</accession>
<reference evidence="3" key="1">
    <citation type="submission" date="2017-02" db="UniProtKB">
        <authorList>
            <consortium name="WormBaseParasite"/>
        </authorList>
    </citation>
    <scope>IDENTIFICATION</scope>
</reference>